<dbReference type="Pfam" id="PF13443">
    <property type="entry name" value="HTH_26"/>
    <property type="match status" value="1"/>
</dbReference>
<comment type="caution">
    <text evidence="2">The sequence shown here is derived from an EMBL/GenBank/DDBJ whole genome shotgun (WGS) entry which is preliminary data.</text>
</comment>
<dbReference type="PATRIC" id="fig|1218507.3.peg.1896"/>
<proteinExistence type="predicted"/>
<dbReference type="GO" id="GO:0003677">
    <property type="term" value="F:DNA binding"/>
    <property type="evidence" value="ECO:0007669"/>
    <property type="project" value="InterPro"/>
</dbReference>
<dbReference type="AlphaFoldDB" id="A0A0F4LDH1"/>
<evidence type="ECO:0000313" key="2">
    <source>
        <dbReference type="EMBL" id="KJY55581.1"/>
    </source>
</evidence>
<reference evidence="2 3" key="1">
    <citation type="submission" date="2015-01" db="EMBL/GenBank/DDBJ databases">
        <title>Comparative genomics of the lactic acid bacteria isolated from the honey bee gut.</title>
        <authorList>
            <person name="Ellegaard K.M."/>
            <person name="Tamarit D."/>
            <person name="Javelind E."/>
            <person name="Olofsson T."/>
            <person name="Andersson S.G."/>
            <person name="Vasquez A."/>
        </authorList>
    </citation>
    <scope>NUCLEOTIDE SEQUENCE [LARGE SCALE GENOMIC DNA]</scope>
    <source>
        <strain evidence="2 3">Hma8</strain>
    </source>
</reference>
<dbReference type="OrthoDB" id="2300808at2"/>
<evidence type="ECO:0000259" key="1">
    <source>
        <dbReference type="Pfam" id="PF13443"/>
    </source>
</evidence>
<evidence type="ECO:0000313" key="3">
    <source>
        <dbReference type="Proteomes" id="UP000033531"/>
    </source>
</evidence>
<dbReference type="Gene3D" id="1.10.260.40">
    <property type="entry name" value="lambda repressor-like DNA-binding domains"/>
    <property type="match status" value="1"/>
</dbReference>
<dbReference type="RefSeq" id="WP_046325611.1">
    <property type="nucleotide sequence ID" value="NZ_JBHTMT010000002.1"/>
</dbReference>
<dbReference type="EMBL" id="JXLI01000014">
    <property type="protein sequence ID" value="KJY55581.1"/>
    <property type="molecule type" value="Genomic_DNA"/>
</dbReference>
<dbReference type="InterPro" id="IPR001387">
    <property type="entry name" value="Cro/C1-type_HTH"/>
</dbReference>
<accession>A0A0F4LDH1</accession>
<name>A0A0F4LDH1_9LACO</name>
<gene>
    <name evidence="2" type="ORF">JF74_16960</name>
</gene>
<dbReference type="SUPFAM" id="SSF47413">
    <property type="entry name" value="lambda repressor-like DNA-binding domains"/>
    <property type="match status" value="1"/>
</dbReference>
<dbReference type="InterPro" id="IPR010982">
    <property type="entry name" value="Lambda_DNA-bd_dom_sf"/>
</dbReference>
<organism evidence="2 3">
    <name type="scientific">Lactobacillus melliventris</name>
    <dbReference type="NCBI Taxonomy" id="1218507"/>
    <lineage>
        <taxon>Bacteria</taxon>
        <taxon>Bacillati</taxon>
        <taxon>Bacillota</taxon>
        <taxon>Bacilli</taxon>
        <taxon>Lactobacillales</taxon>
        <taxon>Lactobacillaceae</taxon>
        <taxon>Lactobacillus</taxon>
    </lineage>
</organism>
<feature type="domain" description="HTH cro/C1-type" evidence="1">
    <location>
        <begin position="5"/>
        <end position="62"/>
    </location>
</feature>
<protein>
    <recommendedName>
        <fullName evidence="1">HTH cro/C1-type domain-containing protein</fullName>
    </recommendedName>
</protein>
<dbReference type="HOGENOM" id="CLU_1832630_0_0_9"/>
<dbReference type="STRING" id="1218507.JF74_16960"/>
<sequence length="140" mass="15660">MSATITKLLNSKHVSVREVAEKSHVSESTLRKAIARPIESWSIRILDAFAAGLDKRAGDLLNMLKPQSYNLEIDDDTQTIQGVFIPDKEMYFEIRGVVEASHLEGWNPTKEDIQAVLDGVVNPDPEEVKEIAAIWNSNNE</sequence>
<dbReference type="Proteomes" id="UP000033531">
    <property type="component" value="Unassembled WGS sequence"/>
</dbReference>